<dbReference type="Proteomes" id="UP001501274">
    <property type="component" value="Unassembled WGS sequence"/>
</dbReference>
<dbReference type="EMBL" id="JBAMZN010000001">
    <property type="protein sequence ID" value="KAL0531433.1"/>
    <property type="molecule type" value="Genomic_DNA"/>
</dbReference>
<keyword evidence="1" id="KW-1133">Transmembrane helix</keyword>
<keyword evidence="3" id="KW-1185">Reference proteome</keyword>
<dbReference type="AlphaFoldDB" id="A0AAW3CBY8"/>
<keyword evidence="1" id="KW-0812">Transmembrane</keyword>
<name>A0AAW3CBY8_9TRYP</name>
<gene>
    <name evidence="2" type="ORF">Q4I28_000406</name>
</gene>
<accession>A0AAW3CBY8</accession>
<keyword evidence="1" id="KW-0472">Membrane</keyword>
<organism evidence="2 3">
    <name type="scientific">Leishmania naiffi</name>
    <dbReference type="NCBI Taxonomy" id="5678"/>
    <lineage>
        <taxon>Eukaryota</taxon>
        <taxon>Discoba</taxon>
        <taxon>Euglenozoa</taxon>
        <taxon>Kinetoplastea</taxon>
        <taxon>Metakinetoplastina</taxon>
        <taxon>Trypanosomatida</taxon>
        <taxon>Trypanosomatidae</taxon>
        <taxon>Leishmaniinae</taxon>
        <taxon>Leishmania</taxon>
        <taxon>Leishmania naiffi species complex</taxon>
    </lineage>
</organism>
<sequence length="231" mass="24562">MQPSQQEVPLLILPDAASPQTHRPDVTVEDSAGVVLIPGCLPETKASTLNDFFSFSPFDCFTWWSLAIPGLLVCCTVFSIIIISVCSSRLTAPVVLELMSSQQCSFFSSLQPPVAYTEWMETCASAYRGYAYPCMSQVDCVVLGPRCAPAGMLPQLRCVDTGARADHHAVCAYPSPSPTDAPALFGFCTEAGTSCAICATETCPPTTPSHGSAGCPPTTECDNTSWLCKSL</sequence>
<feature type="transmembrane region" description="Helical" evidence="1">
    <location>
        <begin position="61"/>
        <end position="83"/>
    </location>
</feature>
<evidence type="ECO:0000256" key="1">
    <source>
        <dbReference type="SAM" id="Phobius"/>
    </source>
</evidence>
<protein>
    <submittedName>
        <fullName evidence="2">Uncharacterized protein</fullName>
    </submittedName>
</protein>
<evidence type="ECO:0000313" key="3">
    <source>
        <dbReference type="Proteomes" id="UP001501274"/>
    </source>
</evidence>
<evidence type="ECO:0000313" key="2">
    <source>
        <dbReference type="EMBL" id="KAL0531433.1"/>
    </source>
</evidence>
<reference evidence="2 3" key="1">
    <citation type="submission" date="2024-02" db="EMBL/GenBank/DDBJ databases">
        <title>FIRST GENOME SEQUENCES OF Leishmania (Viannia) shawi, Leishmania (Viannia) lindenbergi AND Leishmania (Viannia) utingensis.</title>
        <authorList>
            <person name="Resadore F."/>
            <person name="Custodio M.G.F."/>
            <person name="Boite M.C."/>
            <person name="Cupolillo E."/>
            <person name="Ferreira G.E.M."/>
        </authorList>
    </citation>
    <scope>NUCLEOTIDE SEQUENCE [LARGE SCALE GENOMIC DNA]</scope>
    <source>
        <strain evidence="2 3">MDAS/BR/1979/M5533</strain>
    </source>
</reference>
<comment type="caution">
    <text evidence="2">The sequence shown here is derived from an EMBL/GenBank/DDBJ whole genome shotgun (WGS) entry which is preliminary data.</text>
</comment>
<proteinExistence type="predicted"/>